<dbReference type="InterPro" id="IPR023494">
    <property type="entry name" value="Cyt_c_bgen_Ccs1/CcsB/ResB"/>
</dbReference>
<keyword evidence="3" id="KW-0201">Cytochrome c-type biogenesis</keyword>
<proteinExistence type="predicted"/>
<feature type="transmembrane region" description="Helical" evidence="7">
    <location>
        <begin position="466"/>
        <end position="484"/>
    </location>
</feature>
<evidence type="ECO:0000259" key="8">
    <source>
        <dbReference type="Pfam" id="PF05140"/>
    </source>
</evidence>
<feature type="transmembrane region" description="Helical" evidence="7">
    <location>
        <begin position="91"/>
        <end position="112"/>
    </location>
</feature>
<feature type="transmembrane region" description="Helical" evidence="7">
    <location>
        <begin position="40"/>
        <end position="57"/>
    </location>
</feature>
<name>A0ABW4ENG7_9PSEU</name>
<feature type="compositionally biased region" description="Low complexity" evidence="6">
    <location>
        <begin position="551"/>
        <end position="561"/>
    </location>
</feature>
<dbReference type="PANTHER" id="PTHR31566">
    <property type="entry name" value="CYTOCHROME C BIOGENESIS PROTEIN CCS1, CHLOROPLASTIC"/>
    <property type="match status" value="1"/>
</dbReference>
<comment type="caution">
    <text evidence="9">The sequence shown here is derived from an EMBL/GenBank/DDBJ whole genome shotgun (WGS) entry which is preliminary data.</text>
</comment>
<dbReference type="PANTHER" id="PTHR31566:SF0">
    <property type="entry name" value="CYTOCHROME C BIOGENESIS PROTEIN CCS1, CHLOROPLASTIC"/>
    <property type="match status" value="1"/>
</dbReference>
<keyword evidence="10" id="KW-1185">Reference proteome</keyword>
<reference evidence="10" key="1">
    <citation type="journal article" date="2019" name="Int. J. Syst. Evol. Microbiol.">
        <title>The Global Catalogue of Microorganisms (GCM) 10K type strain sequencing project: providing services to taxonomists for standard genome sequencing and annotation.</title>
        <authorList>
            <consortium name="The Broad Institute Genomics Platform"/>
            <consortium name="The Broad Institute Genome Sequencing Center for Infectious Disease"/>
            <person name="Wu L."/>
            <person name="Ma J."/>
        </authorList>
    </citation>
    <scope>NUCLEOTIDE SEQUENCE [LARGE SCALE GENOMIC DNA]</scope>
    <source>
        <strain evidence="10">CCM 7043</strain>
    </source>
</reference>
<accession>A0ABW4ENG7</accession>
<dbReference type="Proteomes" id="UP001597114">
    <property type="component" value="Unassembled WGS sequence"/>
</dbReference>
<evidence type="ECO:0000256" key="2">
    <source>
        <dbReference type="ARBA" id="ARBA00022692"/>
    </source>
</evidence>
<evidence type="ECO:0000256" key="4">
    <source>
        <dbReference type="ARBA" id="ARBA00022989"/>
    </source>
</evidence>
<feature type="domain" description="ResB-like" evidence="8">
    <location>
        <begin position="37"/>
        <end position="522"/>
    </location>
</feature>
<evidence type="ECO:0000256" key="3">
    <source>
        <dbReference type="ARBA" id="ARBA00022748"/>
    </source>
</evidence>
<dbReference type="Pfam" id="PF05140">
    <property type="entry name" value="ResB"/>
    <property type="match status" value="1"/>
</dbReference>
<dbReference type="InterPro" id="IPR007816">
    <property type="entry name" value="ResB-like_domain"/>
</dbReference>
<organism evidence="9 10">
    <name type="scientific">Pseudonocardia yunnanensis</name>
    <dbReference type="NCBI Taxonomy" id="58107"/>
    <lineage>
        <taxon>Bacteria</taxon>
        <taxon>Bacillati</taxon>
        <taxon>Actinomycetota</taxon>
        <taxon>Actinomycetes</taxon>
        <taxon>Pseudonocardiales</taxon>
        <taxon>Pseudonocardiaceae</taxon>
        <taxon>Pseudonocardia</taxon>
    </lineage>
</organism>
<feature type="region of interest" description="Disordered" evidence="6">
    <location>
        <begin position="528"/>
        <end position="599"/>
    </location>
</feature>
<evidence type="ECO:0000313" key="9">
    <source>
        <dbReference type="EMBL" id="MFD1516442.1"/>
    </source>
</evidence>
<evidence type="ECO:0000256" key="6">
    <source>
        <dbReference type="SAM" id="MobiDB-lite"/>
    </source>
</evidence>
<comment type="subcellular location">
    <subcellularLocation>
        <location evidence="1">Membrane</location>
        <topology evidence="1">Multi-pass membrane protein</topology>
    </subcellularLocation>
</comment>
<evidence type="ECO:0000313" key="10">
    <source>
        <dbReference type="Proteomes" id="UP001597114"/>
    </source>
</evidence>
<gene>
    <name evidence="9" type="ORF">ACFSJD_03030</name>
</gene>
<protein>
    <submittedName>
        <fullName evidence="9">Cytochrome c biogenesis protein ResB</fullName>
    </submittedName>
</protein>
<dbReference type="EMBL" id="JBHUCO010000002">
    <property type="protein sequence ID" value="MFD1516442.1"/>
    <property type="molecule type" value="Genomic_DNA"/>
</dbReference>
<keyword evidence="5 7" id="KW-0472">Membrane</keyword>
<evidence type="ECO:0000256" key="1">
    <source>
        <dbReference type="ARBA" id="ARBA00004141"/>
    </source>
</evidence>
<keyword evidence="2 7" id="KW-0812">Transmembrane</keyword>
<feature type="transmembrane region" description="Helical" evidence="7">
    <location>
        <begin position="187"/>
        <end position="206"/>
    </location>
</feature>
<dbReference type="RefSeq" id="WP_344725918.1">
    <property type="nucleotide sequence ID" value="NZ_BAAAUS010000036.1"/>
</dbReference>
<keyword evidence="4 7" id="KW-1133">Transmembrane helix</keyword>
<evidence type="ECO:0000256" key="5">
    <source>
        <dbReference type="ARBA" id="ARBA00023136"/>
    </source>
</evidence>
<evidence type="ECO:0000256" key="7">
    <source>
        <dbReference type="SAM" id="Phobius"/>
    </source>
</evidence>
<sequence>MAASTELATRPPEKGDSPPVNGWVAILRNAWRALTSMRTALILLFLLALGALPGALLPQRSLNQQLVDQYFTDHPTIAPLLSHLGFFDVFAAPWFAAVYLLLMVSLVGCVLPRTIEHAKGLRAAPVATPRNLARLPHHATATLDLSPEEAAERVRGRLRGWRRTEKEAGSGRTISAEKGYLREAGNLLFHLSLIGLLVGFAGGKLYGYEGQVIVMSGGGQFCNTGILGYDSFQAGLRVDGTNLTPFCVQVNDFDATYQPNGQAESYRAAIGYQTTADLQSGHANQWRPYQLEVNHPLRLDGSRVYLLGNGYAPKFTVTFPNGQQRTGEIQWKAVDQNTMLSEGATKFEPPGVTDEQQRRSGQLAITGLLAPTSSRGNVVTSVFPALDDPEVAIDVYRGDLGLDDGRGQSIFEVDQSQIDSGALKRIVRTNLVPGQSVTLDDGTTVRFDSVQKWVSLQVSHDPGQDAVLVFAILMLVGLGLSLSIRRRRFWARLVPTADGTRTIVEIGGLARTDRAGYGEEFDRIRADLLDSPTGGDSPAADSTTVDSPAADSSGKDSPGSDSPDEDLPAGDSRQDASHSDSSPGDNSAADGSVTAAKDG</sequence>